<dbReference type="PANTHER" id="PTHR10869">
    <property type="entry name" value="PROLYL 4-HYDROXYLASE ALPHA SUBUNIT"/>
    <property type="match status" value="1"/>
</dbReference>
<sequence length="409" mass="46731">MSEPVLKMGERELAAASEFAHRRGCSLPLDKAEDEVVGLINPVILIHITKLIVASFASNPATVHLAVSPSLTACWRPFSRTLATMNPWICASLLFLRAVVGVENEAASPQEWHDSELKMCKQSLPVYYAYSCLSYLWNYELINMELLNDEPPIVVYRDLVPKQYIKRFIADIRDEQVRNHQLLRHGYTSVRIIDVHIVALHHSPQWDNLFPELLLTLNRSPCNKRTRSNARANATELTIGHKATKGTALVFERLQRFIPFIDFATGDPWQVLVFQKGGHFAPRHEYIKVNSTKEKDDLMKKYGNRFASFSITLKKAEKGGDHLFPSIEKRYEIEVGDGMMWHSMDASKEEEYLMTHGDCPVEDGEKITATLHLRERGQYLLLSAWPDGYYDYGMLVHPNLKYRGVTRAG</sequence>
<dbReference type="AlphaFoldDB" id="A0A016UNB2"/>
<dbReference type="GO" id="GO:0004656">
    <property type="term" value="F:procollagen-proline 4-dioxygenase activity"/>
    <property type="evidence" value="ECO:0007669"/>
    <property type="project" value="TreeGrafter"/>
</dbReference>
<accession>A0A016UNB2</accession>
<evidence type="ECO:0000256" key="4">
    <source>
        <dbReference type="ARBA" id="ARBA00022964"/>
    </source>
</evidence>
<reference evidence="9" key="1">
    <citation type="journal article" date="2015" name="Nat. Genet.">
        <title>The genome and transcriptome of the zoonotic hookworm Ancylostoma ceylanicum identify infection-specific gene families.</title>
        <authorList>
            <person name="Schwarz E.M."/>
            <person name="Hu Y."/>
            <person name="Antoshechkin I."/>
            <person name="Miller M.M."/>
            <person name="Sternberg P.W."/>
            <person name="Aroian R.V."/>
        </authorList>
    </citation>
    <scope>NUCLEOTIDE SEQUENCE</scope>
    <source>
        <strain evidence="9">HY135</strain>
    </source>
</reference>
<evidence type="ECO:0000256" key="3">
    <source>
        <dbReference type="ARBA" id="ARBA00022896"/>
    </source>
</evidence>
<dbReference type="InterPro" id="IPR045054">
    <property type="entry name" value="P4HA-like"/>
</dbReference>
<dbReference type="Gene3D" id="2.60.120.620">
    <property type="entry name" value="q2cbj1_9rhob like domain"/>
    <property type="match status" value="1"/>
</dbReference>
<keyword evidence="6" id="KW-0408">Iron</keyword>
<dbReference type="OrthoDB" id="420380at2759"/>
<dbReference type="GO" id="GO:0031418">
    <property type="term" value="F:L-ascorbic acid binding"/>
    <property type="evidence" value="ECO:0007669"/>
    <property type="project" value="UniProtKB-KW"/>
</dbReference>
<feature type="domain" description="Prolyl 4-hydroxylase alpha subunit" evidence="7">
    <location>
        <begin position="190"/>
        <end position="374"/>
    </location>
</feature>
<evidence type="ECO:0000256" key="5">
    <source>
        <dbReference type="ARBA" id="ARBA00023002"/>
    </source>
</evidence>
<evidence type="ECO:0000313" key="8">
    <source>
        <dbReference type="EMBL" id="EYC16884.1"/>
    </source>
</evidence>
<keyword evidence="4" id="KW-0223">Dioxygenase</keyword>
<dbReference type="Proteomes" id="UP000024635">
    <property type="component" value="Unassembled WGS sequence"/>
</dbReference>
<evidence type="ECO:0000259" key="7">
    <source>
        <dbReference type="SMART" id="SM00702"/>
    </source>
</evidence>
<proteinExistence type="predicted"/>
<keyword evidence="3" id="KW-0847">Vitamin C</keyword>
<dbReference type="InterPro" id="IPR006620">
    <property type="entry name" value="Pro_4_hyd_alph"/>
</dbReference>
<evidence type="ECO:0000256" key="6">
    <source>
        <dbReference type="ARBA" id="ARBA00023004"/>
    </source>
</evidence>
<dbReference type="SMART" id="SM00702">
    <property type="entry name" value="P4Hc"/>
    <property type="match status" value="1"/>
</dbReference>
<evidence type="ECO:0000313" key="9">
    <source>
        <dbReference type="Proteomes" id="UP000024635"/>
    </source>
</evidence>
<dbReference type="PANTHER" id="PTHR10869:SF244">
    <property type="entry name" value="PROLYL 4-HYDROXYLASE SUBUNIT ALPHA-2"/>
    <property type="match status" value="1"/>
</dbReference>
<comment type="cofactor">
    <cofactor evidence="1">
        <name>L-ascorbate</name>
        <dbReference type="ChEBI" id="CHEBI:38290"/>
    </cofactor>
</comment>
<keyword evidence="2" id="KW-0479">Metal-binding</keyword>
<dbReference type="STRING" id="53326.A0A016UNB2"/>
<name>A0A016UNB2_9BILA</name>
<evidence type="ECO:0000256" key="1">
    <source>
        <dbReference type="ARBA" id="ARBA00001961"/>
    </source>
</evidence>
<dbReference type="GO" id="GO:0005783">
    <property type="term" value="C:endoplasmic reticulum"/>
    <property type="evidence" value="ECO:0007669"/>
    <property type="project" value="TreeGrafter"/>
</dbReference>
<keyword evidence="5" id="KW-0560">Oxidoreductase</keyword>
<organism evidence="8 9">
    <name type="scientific">Ancylostoma ceylanicum</name>
    <dbReference type="NCBI Taxonomy" id="53326"/>
    <lineage>
        <taxon>Eukaryota</taxon>
        <taxon>Metazoa</taxon>
        <taxon>Ecdysozoa</taxon>
        <taxon>Nematoda</taxon>
        <taxon>Chromadorea</taxon>
        <taxon>Rhabditida</taxon>
        <taxon>Rhabditina</taxon>
        <taxon>Rhabditomorpha</taxon>
        <taxon>Strongyloidea</taxon>
        <taxon>Ancylostomatidae</taxon>
        <taxon>Ancylostomatinae</taxon>
        <taxon>Ancylostoma</taxon>
    </lineage>
</organism>
<evidence type="ECO:0000256" key="2">
    <source>
        <dbReference type="ARBA" id="ARBA00022723"/>
    </source>
</evidence>
<protein>
    <recommendedName>
        <fullName evidence="7">Prolyl 4-hydroxylase alpha subunit domain-containing protein</fullName>
    </recommendedName>
</protein>
<gene>
    <name evidence="8" type="primary">Acey_s0032.g2546</name>
    <name evidence="8" type="ORF">Y032_0032g2546</name>
</gene>
<comment type="caution">
    <text evidence="8">The sequence shown here is derived from an EMBL/GenBank/DDBJ whole genome shotgun (WGS) entry which is preliminary data.</text>
</comment>
<keyword evidence="9" id="KW-1185">Reference proteome</keyword>
<dbReference type="GO" id="GO:0005506">
    <property type="term" value="F:iron ion binding"/>
    <property type="evidence" value="ECO:0007669"/>
    <property type="project" value="InterPro"/>
</dbReference>
<dbReference type="EMBL" id="JARK01001368">
    <property type="protein sequence ID" value="EYC16884.1"/>
    <property type="molecule type" value="Genomic_DNA"/>
</dbReference>